<dbReference type="EMBL" id="UGJR01000002">
    <property type="protein sequence ID" value="STR40489.1"/>
    <property type="molecule type" value="Genomic_DNA"/>
</dbReference>
<evidence type="ECO:0000313" key="1">
    <source>
        <dbReference type="EMBL" id="STR40489.1"/>
    </source>
</evidence>
<reference evidence="1 2" key="1">
    <citation type="submission" date="2018-06" db="EMBL/GenBank/DDBJ databases">
        <authorList>
            <consortium name="Pathogen Informatics"/>
            <person name="Doyle S."/>
        </authorList>
    </citation>
    <scope>NUCLEOTIDE SEQUENCE [LARGE SCALE GENOMIC DNA]</scope>
    <source>
        <strain evidence="1 2">NCTC11694</strain>
    </source>
</reference>
<evidence type="ECO:0000313" key="2">
    <source>
        <dbReference type="Proteomes" id="UP000255050"/>
    </source>
</evidence>
<gene>
    <name evidence="1" type="ORF">NCTC11694_01645</name>
</gene>
<accession>A0A7H4LWG3</accession>
<dbReference type="Proteomes" id="UP000255050">
    <property type="component" value="Unassembled WGS sequence"/>
</dbReference>
<sequence>MAITSTLYYPSDYLPGPLKDSFGLTPVSPLKRTSMVTGRAETAACLYLDTNPNRYGMDF</sequence>
<protein>
    <submittedName>
        <fullName evidence="1">Alkanesulfonate ABC transporter permease</fullName>
    </submittedName>
</protein>
<name>A0A7H4LWG3_9ENTR</name>
<comment type="caution">
    <text evidence="1">The sequence shown here is derived from an EMBL/GenBank/DDBJ whole genome shotgun (WGS) entry which is preliminary data.</text>
</comment>
<dbReference type="AlphaFoldDB" id="A0A7H4LWG3"/>
<organism evidence="1 2">
    <name type="scientific">Klebsiella michiganensis</name>
    <dbReference type="NCBI Taxonomy" id="1134687"/>
    <lineage>
        <taxon>Bacteria</taxon>
        <taxon>Pseudomonadati</taxon>
        <taxon>Pseudomonadota</taxon>
        <taxon>Gammaproteobacteria</taxon>
        <taxon>Enterobacterales</taxon>
        <taxon>Enterobacteriaceae</taxon>
        <taxon>Klebsiella/Raoultella group</taxon>
        <taxon>Klebsiella</taxon>
    </lineage>
</organism>
<proteinExistence type="predicted"/>